<evidence type="ECO:0000313" key="1">
    <source>
        <dbReference type="EMBL" id="KYO22729.1"/>
    </source>
</evidence>
<protein>
    <submittedName>
        <fullName evidence="1">Uncharacterized protein</fullName>
    </submittedName>
</protein>
<keyword evidence="2" id="KW-1185">Reference proteome</keyword>
<organism evidence="1 2">
    <name type="scientific">Alligator mississippiensis</name>
    <name type="common">American alligator</name>
    <dbReference type="NCBI Taxonomy" id="8496"/>
    <lineage>
        <taxon>Eukaryota</taxon>
        <taxon>Metazoa</taxon>
        <taxon>Chordata</taxon>
        <taxon>Craniata</taxon>
        <taxon>Vertebrata</taxon>
        <taxon>Euteleostomi</taxon>
        <taxon>Archelosauria</taxon>
        <taxon>Archosauria</taxon>
        <taxon>Crocodylia</taxon>
        <taxon>Alligatoridae</taxon>
        <taxon>Alligatorinae</taxon>
        <taxon>Alligator</taxon>
    </lineage>
</organism>
<name>A0A151ME12_ALLMI</name>
<reference evidence="1 2" key="1">
    <citation type="journal article" date="2012" name="Genome Biol.">
        <title>Sequencing three crocodilian genomes to illuminate the evolution of archosaurs and amniotes.</title>
        <authorList>
            <person name="St John J.A."/>
            <person name="Braun E.L."/>
            <person name="Isberg S.R."/>
            <person name="Miles L.G."/>
            <person name="Chong A.Y."/>
            <person name="Gongora J."/>
            <person name="Dalzell P."/>
            <person name="Moran C."/>
            <person name="Bed'hom B."/>
            <person name="Abzhanov A."/>
            <person name="Burgess S.C."/>
            <person name="Cooksey A.M."/>
            <person name="Castoe T.A."/>
            <person name="Crawford N.G."/>
            <person name="Densmore L.D."/>
            <person name="Drew J.C."/>
            <person name="Edwards S.V."/>
            <person name="Faircloth B.C."/>
            <person name="Fujita M.K."/>
            <person name="Greenwold M.J."/>
            <person name="Hoffmann F.G."/>
            <person name="Howard J.M."/>
            <person name="Iguchi T."/>
            <person name="Janes D.E."/>
            <person name="Khan S.Y."/>
            <person name="Kohno S."/>
            <person name="de Koning A.J."/>
            <person name="Lance S.L."/>
            <person name="McCarthy F.M."/>
            <person name="McCormack J.E."/>
            <person name="Merchant M.E."/>
            <person name="Peterson D.G."/>
            <person name="Pollock D.D."/>
            <person name="Pourmand N."/>
            <person name="Raney B.J."/>
            <person name="Roessler K.A."/>
            <person name="Sanford J.R."/>
            <person name="Sawyer R.H."/>
            <person name="Schmidt C.J."/>
            <person name="Triplett E.W."/>
            <person name="Tuberville T.D."/>
            <person name="Venegas-Anaya M."/>
            <person name="Howard J.T."/>
            <person name="Jarvis E.D."/>
            <person name="Guillette L.J.Jr."/>
            <person name="Glenn T.C."/>
            <person name="Green R.E."/>
            <person name="Ray D.A."/>
        </authorList>
    </citation>
    <scope>NUCLEOTIDE SEQUENCE [LARGE SCALE GENOMIC DNA]</scope>
    <source>
        <strain evidence="1">KSC_2009_1</strain>
    </source>
</reference>
<accession>A0A151ME12</accession>
<dbReference type="Proteomes" id="UP000050525">
    <property type="component" value="Unassembled WGS sequence"/>
</dbReference>
<comment type="caution">
    <text evidence="1">The sequence shown here is derived from an EMBL/GenBank/DDBJ whole genome shotgun (WGS) entry which is preliminary data.</text>
</comment>
<sequence>MSLFSSGILKQLFPPLRTRLIDRAISFISSLVLSSAVRKKGAESRNFSKTKRALEKWRCNKKCYGEESSWSSVTRNSTEQVKNLS</sequence>
<dbReference type="AlphaFoldDB" id="A0A151ME12"/>
<gene>
    <name evidence="1" type="ORF">Y1Q_0003231</name>
</gene>
<dbReference type="EMBL" id="AKHW03006231">
    <property type="protein sequence ID" value="KYO22729.1"/>
    <property type="molecule type" value="Genomic_DNA"/>
</dbReference>
<evidence type="ECO:0000313" key="2">
    <source>
        <dbReference type="Proteomes" id="UP000050525"/>
    </source>
</evidence>
<proteinExistence type="predicted"/>